<evidence type="ECO:0008006" key="4">
    <source>
        <dbReference type="Google" id="ProtNLM"/>
    </source>
</evidence>
<feature type="compositionally biased region" description="Polar residues" evidence="1">
    <location>
        <begin position="80"/>
        <end position="91"/>
    </location>
</feature>
<accession>A0ABR9IZW9</accession>
<evidence type="ECO:0000313" key="2">
    <source>
        <dbReference type="EMBL" id="MBE1508764.1"/>
    </source>
</evidence>
<protein>
    <recommendedName>
        <fullName evidence="4">Transcriptional regulator</fullName>
    </recommendedName>
</protein>
<dbReference type="Proteomes" id="UP000620262">
    <property type="component" value="Unassembled WGS sequence"/>
</dbReference>
<evidence type="ECO:0000313" key="3">
    <source>
        <dbReference type="Proteomes" id="UP000620262"/>
    </source>
</evidence>
<organism evidence="2 3">
    <name type="scientific">Rhizobium viscosum</name>
    <name type="common">Arthrobacter viscosus</name>
    <dbReference type="NCBI Taxonomy" id="1673"/>
    <lineage>
        <taxon>Bacteria</taxon>
        <taxon>Pseudomonadati</taxon>
        <taxon>Pseudomonadota</taxon>
        <taxon>Alphaproteobacteria</taxon>
        <taxon>Hyphomicrobiales</taxon>
        <taxon>Rhizobiaceae</taxon>
        <taxon>Rhizobium/Agrobacterium group</taxon>
        <taxon>Rhizobium</taxon>
    </lineage>
</organism>
<name>A0ABR9IZW9_RHIVS</name>
<reference evidence="2 3" key="1">
    <citation type="submission" date="2020-10" db="EMBL/GenBank/DDBJ databases">
        <title>Sequencing the genomes of 1000 actinobacteria strains.</title>
        <authorList>
            <person name="Klenk H.-P."/>
        </authorList>
    </citation>
    <scope>NUCLEOTIDE SEQUENCE [LARGE SCALE GENOMIC DNA]</scope>
    <source>
        <strain evidence="2 3">DSM 7307</strain>
    </source>
</reference>
<feature type="region of interest" description="Disordered" evidence="1">
    <location>
        <begin position="70"/>
        <end position="92"/>
    </location>
</feature>
<dbReference type="EMBL" id="JADBEC010000002">
    <property type="protein sequence ID" value="MBE1508764.1"/>
    <property type="molecule type" value="Genomic_DNA"/>
</dbReference>
<evidence type="ECO:0000256" key="1">
    <source>
        <dbReference type="SAM" id="MobiDB-lite"/>
    </source>
</evidence>
<proteinExistence type="predicted"/>
<sequence>MRTPRRNFVVEYKTNRRQTKAAPISIWGNLDLQAVARAVEADGAMPESHLSQAPSALEDVAAVEPGAGIPVAQVDADGPSGSSTATSSRNESPIGLVAIEDNVLDVLPSSQDQPTLTPVRAPKPRARIRASTLRSDVPEAFDELPCPSKHPGSQEELAALEAENHHLKRLMVVKLREENEKLKSMLRRVMDV</sequence>
<gene>
    <name evidence="2" type="ORF">H4W29_006009</name>
</gene>
<keyword evidence="3" id="KW-1185">Reference proteome</keyword>
<comment type="caution">
    <text evidence="2">The sequence shown here is derived from an EMBL/GenBank/DDBJ whole genome shotgun (WGS) entry which is preliminary data.</text>
</comment>